<dbReference type="InterPro" id="IPR049406">
    <property type="entry name" value="ZIP4_12_EF-hand"/>
</dbReference>
<dbReference type="Proteomes" id="UP000762676">
    <property type="component" value="Unassembled WGS sequence"/>
</dbReference>
<accession>A0AAV4HT41</accession>
<name>A0AAV4HT41_9GAST</name>
<feature type="transmembrane region" description="Helical" evidence="7">
    <location>
        <begin position="550"/>
        <end position="573"/>
    </location>
</feature>
<evidence type="ECO:0000313" key="9">
    <source>
        <dbReference type="EMBL" id="GFS00855.1"/>
    </source>
</evidence>
<feature type="transmembrane region" description="Helical" evidence="7">
    <location>
        <begin position="476"/>
        <end position="497"/>
    </location>
</feature>
<feature type="domain" description="Zinc transporter ZIP4/12 EF-hand" evidence="8">
    <location>
        <begin position="228"/>
        <end position="349"/>
    </location>
</feature>
<evidence type="ECO:0000256" key="4">
    <source>
        <dbReference type="ARBA" id="ARBA00022989"/>
    </source>
</evidence>
<dbReference type="InterPro" id="IPR050799">
    <property type="entry name" value="ZIP_Transporter"/>
</dbReference>
<evidence type="ECO:0000256" key="7">
    <source>
        <dbReference type="SAM" id="Phobius"/>
    </source>
</evidence>
<evidence type="ECO:0000256" key="2">
    <source>
        <dbReference type="ARBA" id="ARBA00006939"/>
    </source>
</evidence>
<dbReference type="GO" id="GO:0140410">
    <property type="term" value="F:monoatomic cation:bicarbonate symporter activity"/>
    <property type="evidence" value="ECO:0007669"/>
    <property type="project" value="TreeGrafter"/>
</dbReference>
<evidence type="ECO:0000313" key="10">
    <source>
        <dbReference type="Proteomes" id="UP000762676"/>
    </source>
</evidence>
<feature type="transmembrane region" description="Helical" evidence="7">
    <location>
        <begin position="405"/>
        <end position="425"/>
    </location>
</feature>
<feature type="region of interest" description="Disordered" evidence="6">
    <location>
        <begin position="1"/>
        <end position="27"/>
    </location>
</feature>
<gene>
    <name evidence="9" type="ORF">ElyMa_001081700</name>
</gene>
<comment type="subcellular location">
    <subcellularLocation>
        <location evidence="1">Membrane</location>
        <topology evidence="1">Multi-pass membrane protein</topology>
    </subcellularLocation>
</comment>
<feature type="compositionally biased region" description="Basic and acidic residues" evidence="6">
    <location>
        <begin position="265"/>
        <end position="279"/>
    </location>
</feature>
<dbReference type="GO" id="GO:0071578">
    <property type="term" value="P:zinc ion import across plasma membrane"/>
    <property type="evidence" value="ECO:0007669"/>
    <property type="project" value="TreeGrafter"/>
</dbReference>
<dbReference type="AlphaFoldDB" id="A0AAV4HT41"/>
<keyword evidence="3 7" id="KW-0812">Transmembrane</keyword>
<feature type="compositionally biased region" description="Basic and acidic residues" evidence="6">
    <location>
        <begin position="157"/>
        <end position="166"/>
    </location>
</feature>
<feature type="transmembrane region" description="Helical" evidence="7">
    <location>
        <begin position="517"/>
        <end position="538"/>
    </location>
</feature>
<dbReference type="GO" id="GO:0030003">
    <property type="term" value="P:intracellular monoatomic cation homeostasis"/>
    <property type="evidence" value="ECO:0007669"/>
    <property type="project" value="TreeGrafter"/>
</dbReference>
<comment type="caution">
    <text evidence="9">The sequence shown here is derived from an EMBL/GenBank/DDBJ whole genome shotgun (WGS) entry which is preliminary data.</text>
</comment>
<dbReference type="InterPro" id="IPR003689">
    <property type="entry name" value="ZIP"/>
</dbReference>
<dbReference type="EMBL" id="BMAT01002187">
    <property type="protein sequence ID" value="GFS00855.1"/>
    <property type="molecule type" value="Genomic_DNA"/>
</dbReference>
<dbReference type="GO" id="GO:0005385">
    <property type="term" value="F:zinc ion transmembrane transporter activity"/>
    <property type="evidence" value="ECO:0007669"/>
    <property type="project" value="TreeGrafter"/>
</dbReference>
<feature type="transmembrane region" description="Helical" evidence="7">
    <location>
        <begin position="579"/>
        <end position="601"/>
    </location>
</feature>
<protein>
    <submittedName>
        <fullName evidence="9">Zinc transporter ZIP12</fullName>
    </submittedName>
</protein>
<feature type="region of interest" description="Disordered" evidence="6">
    <location>
        <begin position="264"/>
        <end position="310"/>
    </location>
</feature>
<keyword evidence="5 7" id="KW-0472">Membrane</keyword>
<evidence type="ECO:0000256" key="1">
    <source>
        <dbReference type="ARBA" id="ARBA00004141"/>
    </source>
</evidence>
<feature type="region of interest" description="Disordered" evidence="6">
    <location>
        <begin position="129"/>
        <end position="166"/>
    </location>
</feature>
<dbReference type="Pfam" id="PF02535">
    <property type="entry name" value="Zip"/>
    <property type="match status" value="1"/>
</dbReference>
<evidence type="ECO:0000256" key="3">
    <source>
        <dbReference type="ARBA" id="ARBA00022692"/>
    </source>
</evidence>
<dbReference type="PANTHER" id="PTHR12191">
    <property type="entry name" value="SOLUTE CARRIER FAMILY 39"/>
    <property type="match status" value="1"/>
</dbReference>
<evidence type="ECO:0000256" key="5">
    <source>
        <dbReference type="ARBA" id="ARBA00023136"/>
    </source>
</evidence>
<dbReference type="Pfam" id="PF21116">
    <property type="entry name" value="EF-hand_Zip"/>
    <property type="match status" value="1"/>
</dbReference>
<dbReference type="GO" id="GO:0005886">
    <property type="term" value="C:plasma membrane"/>
    <property type="evidence" value="ECO:0007669"/>
    <property type="project" value="TreeGrafter"/>
</dbReference>
<dbReference type="PANTHER" id="PTHR12191:SF37">
    <property type="entry name" value="ZINC TRANSPORTER FOI"/>
    <property type="match status" value="1"/>
</dbReference>
<proteinExistence type="inferred from homology"/>
<evidence type="ECO:0000256" key="6">
    <source>
        <dbReference type="SAM" id="MobiDB-lite"/>
    </source>
</evidence>
<evidence type="ECO:0000259" key="8">
    <source>
        <dbReference type="Pfam" id="PF21116"/>
    </source>
</evidence>
<feature type="transmembrane region" description="Helical" evidence="7">
    <location>
        <begin position="445"/>
        <end position="464"/>
    </location>
</feature>
<sequence length="607" mass="66066">MLFSQLTCAENGGNSQSPGNGNGAQGQEQTKCEKFMCLNTTALLSTTLGLDLNDVVTKERFEDVSVILLDLITSVDDLNFCHKVVNISSLALDTSRRNLLNKYSEVIDGETYISPTAVRRLLGDLKGEEGSEKNSAHISRQDQHKSGDSSTHNDGGSGHDEEKENRNKAAALVVEQNCVSYDSLAYYMGVKAGESFNVSSLSQLASLVTFFISEGAVFKDGCRLLPAPQQFTTSVFNYYGRQGETINMEGMKSLMTKIGIGKNVKTSEHGDDHHDEHNGHHDRKRRSLETWSVTQQRRKRRSATNTPTLDQSMTTCYSAEQLMALYDSPASVDKTAFQQMCPALVSQALFAKCSSEEEHSDNEKSVSDAELYGYGTIAVLLICLSSFFGMLFLPCVSQRVYNTMMSIFVGLAMGTLFADGVLHLIPMCDSQLDSNLSEDMSSKDTSSGILSEIISLPPLALMVVLGDAVHNFADGLAVAAAFSVSVTSGTATSIAIFCHELPHELGDFAVLLQSGCSFKKAVLLNLVSALTAFIGLYVGIQVATTHSTQAYIFAAAAAMFIYISLVDLLPTIIHTRSPYHIFLNNIGIITGYAMLFIIAVFEEHIKF</sequence>
<feature type="compositionally biased region" description="Basic and acidic residues" evidence="6">
    <location>
        <begin position="129"/>
        <end position="147"/>
    </location>
</feature>
<keyword evidence="4 7" id="KW-1133">Transmembrane helix</keyword>
<comment type="similarity">
    <text evidence="2">Belongs to the ZIP transporter (TC 2.A.5) family.</text>
</comment>
<feature type="transmembrane region" description="Helical" evidence="7">
    <location>
        <begin position="371"/>
        <end position="393"/>
    </location>
</feature>
<organism evidence="9 10">
    <name type="scientific">Elysia marginata</name>
    <dbReference type="NCBI Taxonomy" id="1093978"/>
    <lineage>
        <taxon>Eukaryota</taxon>
        <taxon>Metazoa</taxon>
        <taxon>Spiralia</taxon>
        <taxon>Lophotrochozoa</taxon>
        <taxon>Mollusca</taxon>
        <taxon>Gastropoda</taxon>
        <taxon>Heterobranchia</taxon>
        <taxon>Euthyneura</taxon>
        <taxon>Panpulmonata</taxon>
        <taxon>Sacoglossa</taxon>
        <taxon>Placobranchoidea</taxon>
        <taxon>Plakobranchidae</taxon>
        <taxon>Elysia</taxon>
    </lineage>
</organism>
<reference evidence="9 10" key="1">
    <citation type="journal article" date="2021" name="Elife">
        <title>Chloroplast acquisition without the gene transfer in kleptoplastic sea slugs, Plakobranchus ocellatus.</title>
        <authorList>
            <person name="Maeda T."/>
            <person name="Takahashi S."/>
            <person name="Yoshida T."/>
            <person name="Shimamura S."/>
            <person name="Takaki Y."/>
            <person name="Nagai Y."/>
            <person name="Toyoda A."/>
            <person name="Suzuki Y."/>
            <person name="Arimoto A."/>
            <person name="Ishii H."/>
            <person name="Satoh N."/>
            <person name="Nishiyama T."/>
            <person name="Hasebe M."/>
            <person name="Maruyama T."/>
            <person name="Minagawa J."/>
            <person name="Obokata J."/>
            <person name="Shigenobu S."/>
        </authorList>
    </citation>
    <scope>NUCLEOTIDE SEQUENCE [LARGE SCALE GENOMIC DNA]</scope>
</reference>
<keyword evidence="10" id="KW-1185">Reference proteome</keyword>